<keyword evidence="14" id="KW-0677">Repeat</keyword>
<evidence type="ECO:0000256" key="1">
    <source>
        <dbReference type="ARBA" id="ARBA00001913"/>
    </source>
</evidence>
<evidence type="ECO:0000256" key="6">
    <source>
        <dbReference type="ARBA" id="ARBA00022723"/>
    </source>
</evidence>
<dbReference type="PROSITE" id="PS50920">
    <property type="entry name" value="SOLCAR"/>
    <property type="match status" value="3"/>
</dbReference>
<dbReference type="FunFam" id="2.120.10.100:FF:000001">
    <property type="entry name" value="Soluble calcium-activated nucleotidase 1"/>
    <property type="match status" value="1"/>
</dbReference>
<dbReference type="SUPFAM" id="SSF101887">
    <property type="entry name" value="Apyrase"/>
    <property type="match status" value="1"/>
</dbReference>
<keyword evidence="14" id="KW-0496">Mitochondrion</keyword>
<comment type="similarity">
    <text evidence="14">Belongs to the mitochondrial carrier (TC 2.A.29) family. SLC25A38 subfamily.</text>
</comment>
<dbReference type="GO" id="GO:0004050">
    <property type="term" value="F:apyrase activity"/>
    <property type="evidence" value="ECO:0007669"/>
    <property type="project" value="UniProtKB-EC"/>
</dbReference>
<dbReference type="InterPro" id="IPR023395">
    <property type="entry name" value="MCP_dom_sf"/>
</dbReference>
<evidence type="ECO:0000313" key="19">
    <source>
        <dbReference type="EMBL" id="KAH0810766.1"/>
    </source>
</evidence>
<dbReference type="HAMAP" id="MF_03064">
    <property type="entry name" value="SLC25A38"/>
    <property type="match status" value="1"/>
</dbReference>
<dbReference type="GO" id="GO:0030166">
    <property type="term" value="P:proteoglycan biosynthetic process"/>
    <property type="evidence" value="ECO:0007669"/>
    <property type="project" value="TreeGrafter"/>
</dbReference>
<evidence type="ECO:0000256" key="15">
    <source>
        <dbReference type="PIRSR" id="PIRSR609283-1"/>
    </source>
</evidence>
<keyword evidence="8 15" id="KW-0106">Calcium</keyword>
<feature type="binding site" evidence="15">
    <location>
        <position position="155"/>
    </location>
    <ligand>
        <name>Ca(2+)</name>
        <dbReference type="ChEBI" id="CHEBI:29108"/>
    </ligand>
</feature>
<evidence type="ECO:0000256" key="2">
    <source>
        <dbReference type="ARBA" id="ARBA00004141"/>
    </source>
</evidence>
<comment type="catalytic activity">
    <reaction evidence="12 14">
        <text>glycine(in) = glycine(out)</text>
        <dbReference type="Rhea" id="RHEA:70715"/>
        <dbReference type="ChEBI" id="CHEBI:57305"/>
    </reaction>
</comment>
<feature type="repeat" description="Solcar" evidence="16">
    <location>
        <begin position="1061"/>
        <end position="1151"/>
    </location>
</feature>
<keyword evidence="5 14" id="KW-0812">Transmembrane</keyword>
<dbReference type="GO" id="GO:0015187">
    <property type="term" value="F:glycine transmembrane transporter activity"/>
    <property type="evidence" value="ECO:0007669"/>
    <property type="project" value="UniProtKB-UniRule"/>
</dbReference>
<dbReference type="Pfam" id="PF00153">
    <property type="entry name" value="Mito_carr"/>
    <property type="match status" value="3"/>
</dbReference>
<feature type="region of interest" description="Disordered" evidence="17">
    <location>
        <begin position="559"/>
        <end position="586"/>
    </location>
</feature>
<evidence type="ECO:0000256" key="5">
    <source>
        <dbReference type="ARBA" id="ARBA00022692"/>
    </source>
</evidence>
<feature type="region of interest" description="Disordered" evidence="17">
    <location>
        <begin position="608"/>
        <end position="629"/>
    </location>
</feature>
<dbReference type="InterPro" id="IPR030847">
    <property type="entry name" value="Hem25/SLC25A38"/>
</dbReference>
<dbReference type="InterPro" id="IPR009283">
    <property type="entry name" value="Apyrase"/>
</dbReference>
<dbReference type="Proteomes" id="UP000719412">
    <property type="component" value="Unassembled WGS sequence"/>
</dbReference>
<dbReference type="InterPro" id="IPR019412">
    <property type="entry name" value="IML2/TPR_39"/>
</dbReference>
<evidence type="ECO:0000256" key="11">
    <source>
        <dbReference type="ARBA" id="ARBA00025738"/>
    </source>
</evidence>
<feature type="binding site" evidence="15">
    <location>
        <position position="271"/>
    </location>
    <ligand>
        <name>Ca(2+)</name>
        <dbReference type="ChEBI" id="CHEBI:29108"/>
    </ligand>
</feature>
<evidence type="ECO:0000256" key="12">
    <source>
        <dbReference type="ARBA" id="ARBA00034060"/>
    </source>
</evidence>
<protein>
    <recommendedName>
        <fullName evidence="14">Mitochondrial glycine transporter</fullName>
    </recommendedName>
    <alternativeName>
        <fullName evidence="14">Solute carrier family 25 member 38 homolog</fullName>
    </alternativeName>
</protein>
<keyword evidence="9 14" id="KW-0472">Membrane</keyword>
<proteinExistence type="inferred from homology"/>
<evidence type="ECO:0000256" key="10">
    <source>
        <dbReference type="ARBA" id="ARBA00023240"/>
    </source>
</evidence>
<dbReference type="InterPro" id="IPR018108">
    <property type="entry name" value="MCP_transmembrane"/>
</dbReference>
<comment type="caution">
    <text evidence="19">The sequence shown here is derived from an EMBL/GenBank/DDBJ whole genome shotgun (WGS) entry which is preliminary data.</text>
</comment>
<keyword evidence="4" id="KW-0800">Toxin</keyword>
<keyword evidence="20" id="KW-1185">Reference proteome</keyword>
<dbReference type="SUPFAM" id="SSF103506">
    <property type="entry name" value="Mitochondrial carrier"/>
    <property type="match status" value="1"/>
</dbReference>
<dbReference type="PANTHER" id="PTHR13023:SF3">
    <property type="entry name" value="SOLUBLE CALCIUM-ACTIVATED NUCLEOTIDASE 1"/>
    <property type="match status" value="1"/>
</dbReference>
<evidence type="ECO:0000256" key="17">
    <source>
        <dbReference type="SAM" id="MobiDB-lite"/>
    </source>
</evidence>
<comment type="subcellular location">
    <subcellularLocation>
        <location evidence="2">Membrane</location>
        <topology evidence="2">Multi-pass membrane protein</topology>
    </subcellularLocation>
    <subcellularLocation>
        <location evidence="14">Mitochondrion inner membrane</location>
        <topology evidence="14">Multi-pass membrane protein</topology>
    </subcellularLocation>
</comment>
<dbReference type="GO" id="GO:0005743">
    <property type="term" value="C:mitochondrial inner membrane"/>
    <property type="evidence" value="ECO:0007669"/>
    <property type="project" value="UniProtKB-SubCell"/>
</dbReference>
<comment type="cofactor">
    <cofactor evidence="1 15">
        <name>Ca(2+)</name>
        <dbReference type="ChEBI" id="CHEBI:29108"/>
    </cofactor>
</comment>
<reference evidence="19" key="2">
    <citation type="submission" date="2021-08" db="EMBL/GenBank/DDBJ databases">
        <authorList>
            <person name="Eriksson T."/>
        </authorList>
    </citation>
    <scope>NUCLEOTIDE SEQUENCE</scope>
    <source>
        <strain evidence="19">Stoneville</strain>
        <tissue evidence="19">Whole head</tissue>
    </source>
</reference>
<feature type="repeat" description="Solcar" evidence="16">
    <location>
        <begin position="1252"/>
        <end position="1336"/>
    </location>
</feature>
<evidence type="ECO:0000256" key="3">
    <source>
        <dbReference type="ARBA" id="ARBA00022442"/>
    </source>
</evidence>
<comment type="catalytic activity">
    <reaction evidence="13">
        <text>a ribonucleoside 5'-triphosphate + 2 H2O = a ribonucleoside 5'-phosphate + 2 phosphate + 2 H(+)</text>
        <dbReference type="Rhea" id="RHEA:36795"/>
        <dbReference type="ChEBI" id="CHEBI:15377"/>
        <dbReference type="ChEBI" id="CHEBI:15378"/>
        <dbReference type="ChEBI" id="CHEBI:43474"/>
        <dbReference type="ChEBI" id="CHEBI:58043"/>
        <dbReference type="ChEBI" id="CHEBI:61557"/>
        <dbReference type="EC" id="3.6.1.5"/>
    </reaction>
    <physiologicalReaction direction="left-to-right" evidence="13">
        <dbReference type="Rhea" id="RHEA:36796"/>
    </physiologicalReaction>
</comment>
<comment type="similarity">
    <text evidence="11">Belongs to the apyrase family.</text>
</comment>
<dbReference type="GO" id="GO:1904983">
    <property type="term" value="P:glycine import into mitochondrion"/>
    <property type="evidence" value="ECO:0007669"/>
    <property type="project" value="UniProtKB-UniRule"/>
</dbReference>
<dbReference type="Gene3D" id="2.120.10.100">
    <property type="entry name" value="Apyrase"/>
    <property type="match status" value="1"/>
</dbReference>
<feature type="binding site" evidence="15">
    <location>
        <position position="156"/>
    </location>
    <ligand>
        <name>Ca(2+)</name>
        <dbReference type="ChEBI" id="CHEBI:29108"/>
    </ligand>
</feature>
<keyword evidence="14 18" id="KW-1133">Transmembrane helix</keyword>
<dbReference type="GO" id="GO:0045134">
    <property type="term" value="F:UDP phosphatase activity"/>
    <property type="evidence" value="ECO:0007669"/>
    <property type="project" value="TreeGrafter"/>
</dbReference>
<evidence type="ECO:0000256" key="14">
    <source>
        <dbReference type="HAMAP-Rule" id="MF_03064"/>
    </source>
</evidence>
<gene>
    <name evidence="19" type="ORF">GEV33_012024</name>
</gene>
<evidence type="ECO:0000256" key="7">
    <source>
        <dbReference type="ARBA" id="ARBA00022801"/>
    </source>
</evidence>
<dbReference type="Gene3D" id="1.50.40.10">
    <property type="entry name" value="Mitochondrial carrier domain"/>
    <property type="match status" value="1"/>
</dbReference>
<evidence type="ECO:0000256" key="16">
    <source>
        <dbReference type="PROSITE-ProRule" id="PRU00282"/>
    </source>
</evidence>
<evidence type="ECO:0000256" key="4">
    <source>
        <dbReference type="ARBA" id="ARBA00022656"/>
    </source>
</evidence>
<dbReference type="EMBL" id="JABDTM020027272">
    <property type="protein sequence ID" value="KAH0810766.1"/>
    <property type="molecule type" value="Genomic_DNA"/>
</dbReference>
<keyword evidence="6 15" id="KW-0479">Metal-binding</keyword>
<feature type="binding site" evidence="15">
    <location>
        <position position="332"/>
    </location>
    <ligand>
        <name>Ca(2+)</name>
        <dbReference type="ChEBI" id="CHEBI:29108"/>
    </ligand>
</feature>
<dbReference type="GO" id="GO:0004382">
    <property type="term" value="F:GDP phosphatase activity"/>
    <property type="evidence" value="ECO:0007669"/>
    <property type="project" value="TreeGrafter"/>
</dbReference>
<keyword evidence="10" id="KW-1199">Hemostasis impairing toxin</keyword>
<feature type="transmembrane region" description="Helical" evidence="18">
    <location>
        <begin position="38"/>
        <end position="56"/>
    </location>
</feature>
<dbReference type="PANTHER" id="PTHR13023">
    <property type="entry name" value="APYRASE"/>
    <property type="match status" value="1"/>
</dbReference>
<evidence type="ECO:0000256" key="9">
    <source>
        <dbReference type="ARBA" id="ARBA00023136"/>
    </source>
</evidence>
<dbReference type="GO" id="GO:0090729">
    <property type="term" value="F:toxin activity"/>
    <property type="evidence" value="ECO:0007669"/>
    <property type="project" value="UniProtKB-KW"/>
</dbReference>
<evidence type="ECO:0000256" key="13">
    <source>
        <dbReference type="ARBA" id="ARBA00047297"/>
    </source>
</evidence>
<dbReference type="Pfam" id="PF06079">
    <property type="entry name" value="Apyrase"/>
    <property type="match status" value="1"/>
</dbReference>
<reference evidence="19" key="1">
    <citation type="journal article" date="2020" name="J Insects Food Feed">
        <title>The yellow mealworm (Tenebrio molitor) genome: a resource for the emerging insects as food and feed industry.</title>
        <authorList>
            <person name="Eriksson T."/>
            <person name="Andere A."/>
            <person name="Kelstrup H."/>
            <person name="Emery V."/>
            <person name="Picard C."/>
        </authorList>
    </citation>
    <scope>NUCLEOTIDE SEQUENCE</scope>
    <source>
        <strain evidence="19">Stoneville</strain>
        <tissue evidence="19">Whole head</tissue>
    </source>
</reference>
<keyword evidence="7" id="KW-0378">Hydrolase</keyword>
<comment type="function">
    <text evidence="14">Mitochondrial glycine transporter that imports glycine into the mitochondrial matrix. Plays an important role in providing glycine for the first enzymatic step in heme biosynthesis, the condensation of glycine with succinyl-CoA to produce 5-aminolevulinate (ALA) in the miochondrial matrix.</text>
</comment>
<organism evidence="19 20">
    <name type="scientific">Tenebrio molitor</name>
    <name type="common">Yellow mealworm beetle</name>
    <dbReference type="NCBI Taxonomy" id="7067"/>
    <lineage>
        <taxon>Eukaryota</taxon>
        <taxon>Metazoa</taxon>
        <taxon>Ecdysozoa</taxon>
        <taxon>Arthropoda</taxon>
        <taxon>Hexapoda</taxon>
        <taxon>Insecta</taxon>
        <taxon>Pterygota</taxon>
        <taxon>Neoptera</taxon>
        <taxon>Endopterygota</taxon>
        <taxon>Coleoptera</taxon>
        <taxon>Polyphaga</taxon>
        <taxon>Cucujiformia</taxon>
        <taxon>Tenebrionidae</taxon>
        <taxon>Tenebrio</taxon>
    </lineage>
</organism>
<dbReference type="InterPro" id="IPR036258">
    <property type="entry name" value="Apyrase_sf"/>
</dbReference>
<keyword evidence="14" id="KW-0999">Mitochondrion inner membrane</keyword>
<name>A0A8J6HAJ4_TENMO</name>
<evidence type="ECO:0000256" key="18">
    <source>
        <dbReference type="SAM" id="Phobius"/>
    </source>
</evidence>
<evidence type="ECO:0000313" key="20">
    <source>
        <dbReference type="Proteomes" id="UP000719412"/>
    </source>
</evidence>
<dbReference type="Pfam" id="PF10300">
    <property type="entry name" value="Iml2-TPR_39"/>
    <property type="match status" value="1"/>
</dbReference>
<accession>A0A8J6HAJ4</accession>
<dbReference type="GO" id="GO:0005509">
    <property type="term" value="F:calcium ion binding"/>
    <property type="evidence" value="ECO:0007669"/>
    <property type="project" value="InterPro"/>
</dbReference>
<keyword evidence="3" id="KW-1201">Platelet aggregation inhibiting toxin</keyword>
<sequence length="1340" mass="150631">MKLLDDDEMGSSRDWRKALRSQPAYRVVNRTIRGQTQFISIVAFIGLFVLILLYMFPRKGGSSGSVLRSSSYNYTYPLTSPIKTSSMHTFRIGVIADLDTNSKSDTEKNVWFSYLMRGYLSYSPTRHTVVITWDRASPTKLTSSYALKGRGMELSELVVFDGRLLTFDDRTGLVFEIVNDKAVPWLLLMDGDGKNSKGFKSEWATVKDEVLYVGSMGKEWTTPSGSFENNNPQYVKAITTKGEVSHLNWVDEYKRVREVLGIYWPGYMIHESGVWSDVHRRWFFLPRRCSKEQYNESLDEHRGCSVLITANEDLYDIKTTQILNAKPTRGFSSFKFIPSSEDQVIVALRTEELEGKTATKYNNKKCRKTTKPDHPIGTNFRMATAINEQEGRNVENNEEKEVPDWMLAKRGLKMLINNNAKDAQELFTRYPDSLPMCAGYSFAAFMDALMTFEDDKLNLATSVLKEVERKCTSETGWFKSVKRVFGSNDNNISIAETLETQIILADSQVCLAILTFLQQDISGYFKGGWVLRKAWKVYQSAYHEILQLYKEIVGASDKQPPEVIAEPPDGTPESVDSPTGSVSRCEPPLNGYTKKIPYSHSAILTHHTSQNEPTSGTSTPNSMKNNCSRSSIDASTLSFLKKSFSVNSALSKHTHKTDWSSFTSSLSLAYLTSTFHLFTPTDKVRASQIDKATIERLMAAVSFGYGLFQLGISLLPPSLLKLTNFLGFGGNRQNGISCLMYAREGIDMRAPLATLSLLWYHTIVRPFYALDGSNVQAGVNAATQLLNESETEYGESALFLFFKGRVNRLKSDIPTALKSFQSSVDNAAQREIKILALHEVGWCHLIQLDYCSADSTFTYLKSWSRWSRAFYNYLAAICCGSCENATNYTNIKEIKTSLGNGYRNNQLDEFLARRAKCCPSDDDELSKLPSSFWRLLVYEMLYLWNALPSCSVENLDNIKKDCEKIPEGKNCEPMLGLSKLILGCCYCTEKEYSRGIETFRLCLEQRKNVANNAADIHISAFTQYELATLLIKTNETKAEGKVLLQNISNYKDYDFEHRLNYPMVKAFLAGSFSGTFSTILFQPLDLVKTRLQNPTTLLSGNNGGSRMVAVFATILQQEHLRGLWRGMTPSITRCVPGVGLYFCSLDYLKTQYFADQTPRPLESVALGMIARCMSGVALIPITVVKTRFESGVYGYSGVASALREIYRTEGLRGMTCGLIPTLFRDAPFSGLYLMFYTQTKLLVPGEVFDSSLASPAHFTCGITAGILASVVTQPADVLKTKMQLYPNKFKGLWSVVVYVHGKYGAQGYFKGMVPRMLRRTLMAAMAWTVYERVSKSIGLK</sequence>
<feature type="binding site" evidence="15">
    <location>
        <position position="202"/>
    </location>
    <ligand>
        <name>Ca(2+)</name>
        <dbReference type="ChEBI" id="CHEBI:29108"/>
    </ligand>
</feature>
<feature type="repeat" description="Solcar" evidence="16">
    <location>
        <begin position="1158"/>
        <end position="1242"/>
    </location>
</feature>
<keyword evidence="14" id="KW-0813">Transport</keyword>
<evidence type="ECO:0000256" key="8">
    <source>
        <dbReference type="ARBA" id="ARBA00022837"/>
    </source>
</evidence>